<protein>
    <submittedName>
        <fullName evidence="16 17">Psychosine receptor</fullName>
    </submittedName>
</protein>
<dbReference type="RefSeq" id="XP_018087927.1">
    <property type="nucleotide sequence ID" value="XM_018232438.2"/>
</dbReference>
<feature type="transmembrane region" description="Helical" evidence="13">
    <location>
        <begin position="181"/>
        <end position="202"/>
    </location>
</feature>
<dbReference type="RefSeq" id="XP_018087928.1">
    <property type="nucleotide sequence ID" value="XM_018232439.2"/>
</dbReference>
<dbReference type="OMA" id="ICNQKVY"/>
<proteinExistence type="inferred from homology"/>
<keyword evidence="11 12" id="KW-0807">Transducer</keyword>
<evidence type="ECO:0000256" key="4">
    <source>
        <dbReference type="ARBA" id="ARBA00022692"/>
    </source>
</evidence>
<keyword evidence="15" id="KW-1185">Reference proteome</keyword>
<dbReference type="STRING" id="8355.A0A1L8F0J0"/>
<evidence type="ECO:0000256" key="6">
    <source>
        <dbReference type="ARBA" id="ARBA00023040"/>
    </source>
</evidence>
<keyword evidence="8" id="KW-1015">Disulfide bond</keyword>
<dbReference type="Xenbase" id="XB-GENE-6486986">
    <property type="gene designation" value="gpr65.S"/>
</dbReference>
<dbReference type="OrthoDB" id="6021389at2759"/>
<dbReference type="PRINTS" id="PR00237">
    <property type="entry name" value="GPCRRHODOPSN"/>
</dbReference>
<dbReference type="InterPro" id="IPR005464">
    <property type="entry name" value="Psych_rcpt"/>
</dbReference>
<dbReference type="InterPro" id="IPR000276">
    <property type="entry name" value="GPCR_Rhodpsn"/>
</dbReference>
<dbReference type="Pfam" id="PF00001">
    <property type="entry name" value="7tm_1"/>
    <property type="match status" value="1"/>
</dbReference>
<dbReference type="PRINTS" id="PR01649">
    <property type="entry name" value="PSYCHOSINER"/>
</dbReference>
<sequence>MINIKEDCPINHDIDQYLFPVTYITVIIISIPTNCISLYVSCLQIKKKNELGIYLFNLSFADLLYTLVLPLWVYYSLNHNNWMLSEYVCSLVAFLLHTNLYSSAGFLTCISLDRYFAVVHPLKFNQIRTRKTAILVSVVVWLIQHLSNAFILIKSELFNSTGDLVCYDVFPMEQWKSTFNLIHIFIGHLLPLCIMVLCYQRIFAAVKKNQATDDSEKQKIKQLLLTIIVTFVISFTPYHVVLFIRCIGEPENCPFAKNMFVPYKLTLALTSINCVADPFLYCFVSEAGRADVRTILHCCGKQTEPSQKSDIMMTAMTPPYNQENV</sequence>
<dbReference type="PROSITE" id="PS50262">
    <property type="entry name" value="G_PROTEIN_RECEP_F1_2"/>
    <property type="match status" value="1"/>
</dbReference>
<evidence type="ECO:0000313" key="18">
    <source>
        <dbReference type="RefSeq" id="XP_018087927.1"/>
    </source>
</evidence>
<dbReference type="RefSeq" id="XP_018087926.1">
    <property type="nucleotide sequence ID" value="XM_018232437.2"/>
</dbReference>
<feature type="transmembrane region" description="Helical" evidence="13">
    <location>
        <begin position="21"/>
        <end position="42"/>
    </location>
</feature>
<dbReference type="InterPro" id="IPR017452">
    <property type="entry name" value="GPCR_Rhodpsn_7TM"/>
</dbReference>
<feature type="domain" description="G-protein coupled receptors family 1 profile" evidence="14">
    <location>
        <begin position="33"/>
        <end position="281"/>
    </location>
</feature>
<dbReference type="FunFam" id="1.20.1070.10:FF:000065">
    <property type="entry name" value="G-protein coupled receptor 4"/>
    <property type="match status" value="1"/>
</dbReference>
<dbReference type="Proteomes" id="UP000186698">
    <property type="component" value="Chromosome 8S"/>
</dbReference>
<accession>A0A1L8F0J0</accession>
<evidence type="ECO:0000313" key="16">
    <source>
        <dbReference type="RefSeq" id="XP_018087924.1"/>
    </source>
</evidence>
<evidence type="ECO:0000256" key="7">
    <source>
        <dbReference type="ARBA" id="ARBA00023136"/>
    </source>
</evidence>
<comment type="similarity">
    <text evidence="2 12">Belongs to the G-protein coupled receptor 1 family.</text>
</comment>
<dbReference type="PaxDb" id="8355-A0A1L8F0J0"/>
<dbReference type="AGR" id="Xenbase:XB-GENE-6486986"/>
<feature type="transmembrane region" description="Helical" evidence="13">
    <location>
        <begin position="133"/>
        <end position="153"/>
    </location>
</feature>
<keyword evidence="7 13" id="KW-0472">Membrane</keyword>
<evidence type="ECO:0000256" key="13">
    <source>
        <dbReference type="SAM" id="Phobius"/>
    </source>
</evidence>
<evidence type="ECO:0000259" key="14">
    <source>
        <dbReference type="PROSITE" id="PS50262"/>
    </source>
</evidence>
<name>A0A1L8F0J0_XENLA</name>
<keyword evidence="3" id="KW-1003">Cell membrane</keyword>
<feature type="transmembrane region" description="Helical" evidence="13">
    <location>
        <begin position="54"/>
        <end position="75"/>
    </location>
</feature>
<evidence type="ECO:0000256" key="3">
    <source>
        <dbReference type="ARBA" id="ARBA00022475"/>
    </source>
</evidence>
<evidence type="ECO:0000256" key="11">
    <source>
        <dbReference type="ARBA" id="ARBA00023224"/>
    </source>
</evidence>
<evidence type="ECO:0000256" key="10">
    <source>
        <dbReference type="ARBA" id="ARBA00023180"/>
    </source>
</evidence>
<evidence type="ECO:0000256" key="12">
    <source>
        <dbReference type="RuleBase" id="RU000688"/>
    </source>
</evidence>
<keyword evidence="9 12" id="KW-0675">Receptor</keyword>
<comment type="subcellular location">
    <subcellularLocation>
        <location evidence="1">Cell membrane</location>
        <topology evidence="1">Multi-pass membrane protein</topology>
    </subcellularLocation>
</comment>
<dbReference type="SUPFAM" id="SSF81321">
    <property type="entry name" value="Family A G protein-coupled receptor-like"/>
    <property type="match status" value="1"/>
</dbReference>
<keyword evidence="10" id="KW-0325">Glycoprotein</keyword>
<gene>
    <name evidence="16 17 18 19 20" type="primary">gpr65.S</name>
</gene>
<dbReference type="CTD" id="108699832"/>
<evidence type="ECO:0000256" key="5">
    <source>
        <dbReference type="ARBA" id="ARBA00022989"/>
    </source>
</evidence>
<keyword evidence="4 12" id="KW-0812">Transmembrane</keyword>
<evidence type="ECO:0000256" key="8">
    <source>
        <dbReference type="ARBA" id="ARBA00023157"/>
    </source>
</evidence>
<evidence type="ECO:0000256" key="2">
    <source>
        <dbReference type="ARBA" id="ARBA00010663"/>
    </source>
</evidence>
<evidence type="ECO:0000313" key="17">
    <source>
        <dbReference type="RefSeq" id="XP_018087926.1"/>
    </source>
</evidence>
<keyword evidence="5 13" id="KW-1133">Transmembrane helix</keyword>
<evidence type="ECO:0000313" key="15">
    <source>
        <dbReference type="Proteomes" id="UP000186698"/>
    </source>
</evidence>
<keyword evidence="6 12" id="KW-0297">G-protein coupled receptor</keyword>
<organism evidence="18">
    <name type="scientific">Xenopus laevis</name>
    <name type="common">African clawed frog</name>
    <dbReference type="NCBI Taxonomy" id="8355"/>
    <lineage>
        <taxon>Eukaryota</taxon>
        <taxon>Metazoa</taxon>
        <taxon>Chordata</taxon>
        <taxon>Craniata</taxon>
        <taxon>Vertebrata</taxon>
        <taxon>Euteleostomi</taxon>
        <taxon>Amphibia</taxon>
        <taxon>Batrachia</taxon>
        <taxon>Anura</taxon>
        <taxon>Pipoidea</taxon>
        <taxon>Pipidae</taxon>
        <taxon>Xenopodinae</taxon>
        <taxon>Xenopus</taxon>
        <taxon>Xenopus</taxon>
    </lineage>
</organism>
<dbReference type="GO" id="GO:0004930">
    <property type="term" value="F:G protein-coupled receptor activity"/>
    <property type="evidence" value="ECO:0007669"/>
    <property type="project" value="UniProtKB-KW"/>
</dbReference>
<dbReference type="GO" id="GO:0005886">
    <property type="term" value="C:plasma membrane"/>
    <property type="evidence" value="ECO:0007669"/>
    <property type="project" value="UniProtKB-SubCell"/>
</dbReference>
<evidence type="ECO:0000256" key="9">
    <source>
        <dbReference type="ARBA" id="ARBA00023170"/>
    </source>
</evidence>
<dbReference type="GeneID" id="108699832"/>
<feature type="transmembrane region" description="Helical" evidence="13">
    <location>
        <begin position="223"/>
        <end position="244"/>
    </location>
</feature>
<evidence type="ECO:0000256" key="1">
    <source>
        <dbReference type="ARBA" id="ARBA00004651"/>
    </source>
</evidence>
<dbReference type="PANTHER" id="PTHR24234">
    <property type="entry name" value="LYSOPHOSPHATIDIC ACID RECEPTOR 5/SPHINGOSYLPHOSPHORYLCHOLINE RECEPTOR"/>
    <property type="match status" value="1"/>
</dbReference>
<dbReference type="PANTHER" id="PTHR24234:SF15">
    <property type="entry name" value="G PROTEIN-COUPLED RECEPTOR 65"/>
    <property type="match status" value="1"/>
</dbReference>
<dbReference type="AlphaFoldDB" id="A0A1L8F0J0"/>
<dbReference type="RefSeq" id="XP_018087924.1">
    <property type="nucleotide sequence ID" value="XM_018232435.2"/>
</dbReference>
<evidence type="ECO:0000313" key="19">
    <source>
        <dbReference type="RefSeq" id="XP_018087928.1"/>
    </source>
</evidence>
<feature type="transmembrane region" description="Helical" evidence="13">
    <location>
        <begin position="87"/>
        <end position="112"/>
    </location>
</feature>
<dbReference type="PROSITE" id="PS00237">
    <property type="entry name" value="G_PROTEIN_RECEP_F1_1"/>
    <property type="match status" value="1"/>
</dbReference>
<dbReference type="Bgee" id="108699832">
    <property type="expression patterns" value="Expressed in spleen and 13 other cell types or tissues"/>
</dbReference>
<evidence type="ECO:0000313" key="20">
    <source>
        <dbReference type="Xenbase" id="XB-GENE-6486986"/>
    </source>
</evidence>
<dbReference type="Gene3D" id="1.20.1070.10">
    <property type="entry name" value="Rhodopsin 7-helix transmembrane proteins"/>
    <property type="match status" value="1"/>
</dbReference>
<dbReference type="KEGG" id="xla:108699832"/>
<reference evidence="16 17" key="1">
    <citation type="submission" date="2022-04" db="UniProtKB">
        <authorList>
            <consortium name="RefSeq"/>
        </authorList>
    </citation>
    <scope>IDENTIFICATION</scope>
    <source>
        <strain evidence="16 17">J_2021</strain>
        <tissue evidence="16 17">Erythrocytes</tissue>
    </source>
</reference>